<dbReference type="GeneID" id="92091992"/>
<evidence type="ECO:0008006" key="3">
    <source>
        <dbReference type="Google" id="ProtNLM"/>
    </source>
</evidence>
<evidence type="ECO:0000313" key="2">
    <source>
        <dbReference type="Proteomes" id="UP001480595"/>
    </source>
</evidence>
<dbReference type="EMBL" id="JAQQWL010000007">
    <property type="protein sequence ID" value="KAK8064882.1"/>
    <property type="molecule type" value="Genomic_DNA"/>
</dbReference>
<dbReference type="Proteomes" id="UP001480595">
    <property type="component" value="Unassembled WGS sequence"/>
</dbReference>
<dbReference type="RefSeq" id="XP_066715871.1">
    <property type="nucleotide sequence ID" value="XM_066858929.1"/>
</dbReference>
<gene>
    <name evidence="1" type="ORF">PG994_007520</name>
</gene>
<dbReference type="Gene3D" id="3.40.390.10">
    <property type="entry name" value="Collagenase (Catalytic Domain)"/>
    <property type="match status" value="1"/>
</dbReference>
<accession>A0ABR1V1S4</accession>
<keyword evidence="2" id="KW-1185">Reference proteome</keyword>
<dbReference type="InterPro" id="IPR024079">
    <property type="entry name" value="MetalloPept_cat_dom_sf"/>
</dbReference>
<sequence length="190" mass="21501">MPDNIDKYEPWWTGTLTHLNGYYFTEYGGKYCYEDDLGITEETQLFRKGANSQAVNVPVVKSIIICPYSFGKSPKPKSYKEANALLIHGRNLADAIPKSATLVHEAFHTLHGGYLLDGYQETSGCSNFGAADSQRNPENYVFFVAHMYHMYDTKDGDEPWSMSTNWDFEPSGRVQNRVLGAIETYQAEQT</sequence>
<proteinExistence type="predicted"/>
<name>A0ABR1V1S4_9PEZI</name>
<comment type="caution">
    <text evidence="1">The sequence shown here is derived from an EMBL/GenBank/DDBJ whole genome shotgun (WGS) entry which is preliminary data.</text>
</comment>
<evidence type="ECO:0000313" key="1">
    <source>
        <dbReference type="EMBL" id="KAK8064882.1"/>
    </source>
</evidence>
<reference evidence="1 2" key="1">
    <citation type="submission" date="2023-01" db="EMBL/GenBank/DDBJ databases">
        <title>Analysis of 21 Apiospora genomes using comparative genomics revels a genus with tremendous synthesis potential of carbohydrate active enzymes and secondary metabolites.</title>
        <authorList>
            <person name="Sorensen T."/>
        </authorList>
    </citation>
    <scope>NUCLEOTIDE SEQUENCE [LARGE SCALE GENOMIC DNA]</scope>
    <source>
        <strain evidence="1 2">CBS 135458</strain>
    </source>
</reference>
<organism evidence="1 2">
    <name type="scientific">Apiospora phragmitis</name>
    <dbReference type="NCBI Taxonomy" id="2905665"/>
    <lineage>
        <taxon>Eukaryota</taxon>
        <taxon>Fungi</taxon>
        <taxon>Dikarya</taxon>
        <taxon>Ascomycota</taxon>
        <taxon>Pezizomycotina</taxon>
        <taxon>Sordariomycetes</taxon>
        <taxon>Xylariomycetidae</taxon>
        <taxon>Amphisphaeriales</taxon>
        <taxon>Apiosporaceae</taxon>
        <taxon>Apiospora</taxon>
    </lineage>
</organism>
<protein>
    <recommendedName>
        <fullName evidence="3">Lysine-specific metallo-endopeptidase domain-containing protein</fullName>
    </recommendedName>
</protein>